<accession>J3NXE8</accession>
<feature type="compositionally biased region" description="Polar residues" evidence="1">
    <location>
        <begin position="236"/>
        <end position="245"/>
    </location>
</feature>
<dbReference type="Proteomes" id="UP000006039">
    <property type="component" value="Unassembled WGS sequence"/>
</dbReference>
<evidence type="ECO:0000256" key="1">
    <source>
        <dbReference type="SAM" id="MobiDB-lite"/>
    </source>
</evidence>
<reference evidence="3" key="5">
    <citation type="submission" date="2018-04" db="UniProtKB">
        <authorList>
            <consortium name="EnsemblFungi"/>
        </authorList>
    </citation>
    <scope>IDENTIFICATION</scope>
    <source>
        <strain evidence="3">R3-111a-1</strain>
    </source>
</reference>
<dbReference type="AlphaFoldDB" id="J3NXE8"/>
<feature type="compositionally biased region" description="Pro residues" evidence="1">
    <location>
        <begin position="131"/>
        <end position="148"/>
    </location>
</feature>
<sequence length="454" mass="49063">MWRSTRPAKQRTRKARKGPYSSSAAAVAVRPSSMPPSRPARAWGFAKLDGQGRKPLQQQQQQQQEDQTSLEDPHPEIANEQPLPDQESEPTPAATTLSSTQKKRSSRAGKRSSRIRSDSQTSRDNRSATPSPTPPKTPDSPLPPPASKPDPKRSSPLEQAPAPVYKPSSTPTPVPVTVPPDQKQQQQPQLKPALVQKPALVPAPESEQPAPPPPPRRTLSFRLPVRVASDHPNSEAAPQTQNRSRALSLPESEPSTPATPSHARSQSSSARRHSQNFNRFSLSSIGELATPRFAPEPQVDPISRVSDSPESNSSTNSPAEQFLLDRGLPIDVPLEKVPSPLIYQSILESQLNNYLATMSAQAAKTPDVATAQQYQQTPPNMNMRMQMPSNALIQPALPGFSGTANGPVGNLLRGPVSADGKLKDAVLTVGIKLDLEAEVHLTARVRGDILVGLY</sequence>
<dbReference type="eggNOG" id="ENOG502RM27">
    <property type="taxonomic scope" value="Eukaryota"/>
</dbReference>
<organism evidence="2">
    <name type="scientific">Gaeumannomyces tritici (strain R3-111a-1)</name>
    <name type="common">Wheat and barley take-all root rot fungus</name>
    <name type="synonym">Gaeumannomyces graminis var. tritici</name>
    <dbReference type="NCBI Taxonomy" id="644352"/>
    <lineage>
        <taxon>Eukaryota</taxon>
        <taxon>Fungi</taxon>
        <taxon>Dikarya</taxon>
        <taxon>Ascomycota</taxon>
        <taxon>Pezizomycotina</taxon>
        <taxon>Sordariomycetes</taxon>
        <taxon>Sordariomycetidae</taxon>
        <taxon>Magnaporthales</taxon>
        <taxon>Magnaporthaceae</taxon>
        <taxon>Gaeumannomyces</taxon>
    </lineage>
</organism>
<reference evidence="4" key="1">
    <citation type="submission" date="2010-07" db="EMBL/GenBank/DDBJ databases">
        <title>The genome sequence of Gaeumannomyces graminis var. tritici strain R3-111a-1.</title>
        <authorList>
            <consortium name="The Broad Institute Genome Sequencing Platform"/>
            <person name="Ma L.-J."/>
            <person name="Dead R."/>
            <person name="Young S."/>
            <person name="Zeng Q."/>
            <person name="Koehrsen M."/>
            <person name="Alvarado L."/>
            <person name="Berlin A."/>
            <person name="Chapman S.B."/>
            <person name="Chen Z."/>
            <person name="Freedman E."/>
            <person name="Gellesch M."/>
            <person name="Goldberg J."/>
            <person name="Griggs A."/>
            <person name="Gujja S."/>
            <person name="Heilman E.R."/>
            <person name="Heiman D."/>
            <person name="Hepburn T."/>
            <person name="Howarth C."/>
            <person name="Jen D."/>
            <person name="Larson L."/>
            <person name="Mehta T."/>
            <person name="Neiman D."/>
            <person name="Pearson M."/>
            <person name="Roberts A."/>
            <person name="Saif S."/>
            <person name="Shea T."/>
            <person name="Shenoy N."/>
            <person name="Sisk P."/>
            <person name="Stolte C."/>
            <person name="Sykes S."/>
            <person name="Walk T."/>
            <person name="White J."/>
            <person name="Yandava C."/>
            <person name="Haas B."/>
            <person name="Nusbaum C."/>
            <person name="Birren B."/>
        </authorList>
    </citation>
    <scope>NUCLEOTIDE SEQUENCE [LARGE SCALE GENOMIC DNA]</scope>
    <source>
        <strain evidence="4">R3-111a-1</strain>
    </source>
</reference>
<reference evidence="2" key="3">
    <citation type="submission" date="2010-09" db="EMBL/GenBank/DDBJ databases">
        <title>Annotation of Gaeumannomyces graminis var. tritici R3-111a-1.</title>
        <authorList>
            <consortium name="The Broad Institute Genome Sequencing Platform"/>
            <person name="Ma L.-J."/>
            <person name="Dead R."/>
            <person name="Young S.K."/>
            <person name="Zeng Q."/>
            <person name="Gargeya S."/>
            <person name="Fitzgerald M."/>
            <person name="Haas B."/>
            <person name="Abouelleil A."/>
            <person name="Alvarado L."/>
            <person name="Arachchi H.M."/>
            <person name="Berlin A."/>
            <person name="Brown A."/>
            <person name="Chapman S.B."/>
            <person name="Chen Z."/>
            <person name="Dunbar C."/>
            <person name="Freedman E."/>
            <person name="Gearin G."/>
            <person name="Gellesch M."/>
            <person name="Goldberg J."/>
            <person name="Griggs A."/>
            <person name="Gujja S."/>
            <person name="Heiman D."/>
            <person name="Howarth C."/>
            <person name="Larson L."/>
            <person name="Lui A."/>
            <person name="MacDonald P.J.P."/>
            <person name="Mehta T."/>
            <person name="Montmayeur A."/>
            <person name="Murphy C."/>
            <person name="Neiman D."/>
            <person name="Pearson M."/>
            <person name="Priest M."/>
            <person name="Roberts A."/>
            <person name="Saif S."/>
            <person name="Shea T."/>
            <person name="Shenoy N."/>
            <person name="Sisk P."/>
            <person name="Stolte C."/>
            <person name="Sykes S."/>
            <person name="Yandava C."/>
            <person name="Wortman J."/>
            <person name="Nusbaum C."/>
            <person name="Birren B."/>
        </authorList>
    </citation>
    <scope>NUCLEOTIDE SEQUENCE</scope>
    <source>
        <strain evidence="2">R3-111a-1</strain>
    </source>
</reference>
<reference evidence="3" key="4">
    <citation type="journal article" date="2015" name="G3 (Bethesda)">
        <title>Genome sequences of three phytopathogenic species of the Magnaporthaceae family of fungi.</title>
        <authorList>
            <person name="Okagaki L.H."/>
            <person name="Nunes C.C."/>
            <person name="Sailsbery J."/>
            <person name="Clay B."/>
            <person name="Brown D."/>
            <person name="John T."/>
            <person name="Oh Y."/>
            <person name="Young N."/>
            <person name="Fitzgerald M."/>
            <person name="Haas B.J."/>
            <person name="Zeng Q."/>
            <person name="Young S."/>
            <person name="Adiconis X."/>
            <person name="Fan L."/>
            <person name="Levin J.Z."/>
            <person name="Mitchell T.K."/>
            <person name="Okubara P.A."/>
            <person name="Farman M.L."/>
            <person name="Kohn L.M."/>
            <person name="Birren B."/>
            <person name="Ma L.-J."/>
            <person name="Dean R.A."/>
        </authorList>
    </citation>
    <scope>NUCLEOTIDE SEQUENCE</scope>
    <source>
        <strain evidence="3">R3-111a-1</strain>
    </source>
</reference>
<dbReference type="EMBL" id="GL385397">
    <property type="protein sequence ID" value="EJT76030.1"/>
    <property type="molecule type" value="Genomic_DNA"/>
</dbReference>
<evidence type="ECO:0000313" key="3">
    <source>
        <dbReference type="EnsemblFungi" id="EJT76030"/>
    </source>
</evidence>
<feature type="compositionally biased region" description="Basic residues" evidence="1">
    <location>
        <begin position="1"/>
        <end position="17"/>
    </location>
</feature>
<feature type="region of interest" description="Disordered" evidence="1">
    <location>
        <begin position="1"/>
        <end position="319"/>
    </location>
</feature>
<feature type="compositionally biased region" description="Low complexity" evidence="1">
    <location>
        <begin position="246"/>
        <end position="269"/>
    </location>
</feature>
<dbReference type="GeneID" id="20346412"/>
<dbReference type="HOGENOM" id="CLU_602756_0_0_1"/>
<reference evidence="2" key="2">
    <citation type="submission" date="2010-07" db="EMBL/GenBank/DDBJ databases">
        <authorList>
            <consortium name="The Broad Institute Genome Sequencing Platform"/>
            <consortium name="Broad Institute Genome Sequencing Center for Infectious Disease"/>
            <person name="Ma L.-J."/>
            <person name="Dead R."/>
            <person name="Young S."/>
            <person name="Zeng Q."/>
            <person name="Koehrsen M."/>
            <person name="Alvarado L."/>
            <person name="Berlin A."/>
            <person name="Chapman S.B."/>
            <person name="Chen Z."/>
            <person name="Freedman E."/>
            <person name="Gellesch M."/>
            <person name="Goldberg J."/>
            <person name="Griggs A."/>
            <person name="Gujja S."/>
            <person name="Heilman E.R."/>
            <person name="Heiman D."/>
            <person name="Hepburn T."/>
            <person name="Howarth C."/>
            <person name="Jen D."/>
            <person name="Larson L."/>
            <person name="Mehta T."/>
            <person name="Neiman D."/>
            <person name="Pearson M."/>
            <person name="Roberts A."/>
            <person name="Saif S."/>
            <person name="Shea T."/>
            <person name="Shenoy N."/>
            <person name="Sisk P."/>
            <person name="Stolte C."/>
            <person name="Sykes S."/>
            <person name="Walk T."/>
            <person name="White J."/>
            <person name="Yandava C."/>
            <person name="Haas B."/>
            <person name="Nusbaum C."/>
            <person name="Birren B."/>
        </authorList>
    </citation>
    <scope>NUCLEOTIDE SEQUENCE</scope>
    <source>
        <strain evidence="2">R3-111a-1</strain>
    </source>
</reference>
<gene>
    <name evidence="3" type="primary">20346412</name>
    <name evidence="2" type="ORF">GGTG_05954</name>
</gene>
<feature type="compositionally biased region" description="Basic and acidic residues" evidence="1">
    <location>
        <begin position="115"/>
        <end position="126"/>
    </location>
</feature>
<evidence type="ECO:0000313" key="4">
    <source>
        <dbReference type="Proteomes" id="UP000006039"/>
    </source>
</evidence>
<dbReference type="EnsemblFungi" id="EJT76030">
    <property type="protein sequence ID" value="EJT76030"/>
    <property type="gene ID" value="GGTG_05954"/>
</dbReference>
<feature type="compositionally biased region" description="Low complexity" evidence="1">
    <location>
        <begin position="179"/>
        <end position="208"/>
    </location>
</feature>
<feature type="compositionally biased region" description="Basic residues" evidence="1">
    <location>
        <begin position="101"/>
        <end position="114"/>
    </location>
</feature>
<dbReference type="VEuPathDB" id="FungiDB:GGTG_05954"/>
<name>J3NXE8_GAET3</name>
<feature type="compositionally biased region" description="Low complexity" evidence="1">
    <location>
        <begin position="306"/>
        <end position="318"/>
    </location>
</feature>
<dbReference type="OrthoDB" id="2279190at2759"/>
<evidence type="ECO:0000313" key="2">
    <source>
        <dbReference type="EMBL" id="EJT76030.1"/>
    </source>
</evidence>
<keyword evidence="4" id="KW-1185">Reference proteome</keyword>
<proteinExistence type="predicted"/>
<dbReference type="PRINTS" id="PR01217">
    <property type="entry name" value="PRICHEXTENSN"/>
</dbReference>
<dbReference type="RefSeq" id="XP_009222030.1">
    <property type="nucleotide sequence ID" value="XM_009223766.1"/>
</dbReference>
<feature type="compositionally biased region" description="Low complexity" evidence="1">
    <location>
        <begin position="21"/>
        <end position="32"/>
    </location>
</feature>
<protein>
    <submittedName>
        <fullName evidence="2 3">Uncharacterized protein</fullName>
    </submittedName>
</protein>